<protein>
    <recommendedName>
        <fullName evidence="3">Carboxylic ester hydrolase</fullName>
        <ecNumber evidence="3">3.1.1.-</ecNumber>
    </recommendedName>
</protein>
<sequence>MTTASSPIAHAPSGSFAGLDLEDVQAYRGISYAQAPVGKLRFCPPQPLAASSEQILATEPGPVSLQSPSRLSHVMGDDQSPGSEDCLRLSVWTPKADDQKRPVVIWLHGGAFMTGAGDLPWYDGVRLASEGDMVVVNVNYRLGALGFLCGPNVSPGNLGLMDQAMAVSWVKDNIAAFGGDPDQITLMGQSAGGLSIALLLCAYPELPVQRLIMMSAPLGLELSSTQVSTPMAAAYAHALDKQHLSLLGTLTAEQLLGAQGAAARFFMENLAKTGDVAPPFVPVADGSFLPYPSQLQASLAIAATRRDVMIGTTRDEATAFFARGSFDAMTQQVFETPSLLWASQAAQAQRVAYVYRFDHDPSGEALGATHCIELPFVFGNREAFATAPMLGGMEEEAFEALSRPVRQAFISFIREGRPSGNDLPLWPALPPDQPIPRLHFAKHIAVQELPPMR</sequence>
<dbReference type="EC" id="3.1.1.-" evidence="3"/>
<accession>A0ABT5M9F8</accession>
<comment type="caution">
    <text evidence="5">The sequence shown here is derived from an EMBL/GenBank/DDBJ whole genome shotgun (WGS) entry which is preliminary data.</text>
</comment>
<dbReference type="EMBL" id="JAQSIO010000001">
    <property type="protein sequence ID" value="MDD0813219.1"/>
    <property type="molecule type" value="Genomic_DNA"/>
</dbReference>
<reference evidence="5 6" key="1">
    <citation type="submission" date="2023-02" db="EMBL/GenBank/DDBJ databases">
        <title>Bacterial whole genome sequence for Curvibacter sp. HBC28.</title>
        <authorList>
            <person name="Le V."/>
            <person name="Ko S.-R."/>
            <person name="Ahn C.-Y."/>
            <person name="Oh H.-M."/>
        </authorList>
    </citation>
    <scope>NUCLEOTIDE SEQUENCE [LARGE SCALE GENOMIC DNA]</scope>
    <source>
        <strain evidence="5 6">HBC28</strain>
    </source>
</reference>
<proteinExistence type="inferred from homology"/>
<dbReference type="PROSITE" id="PS00122">
    <property type="entry name" value="CARBOXYLESTERASE_B_1"/>
    <property type="match status" value="1"/>
</dbReference>
<dbReference type="Gene3D" id="3.40.50.1820">
    <property type="entry name" value="alpha/beta hydrolase"/>
    <property type="match status" value="2"/>
</dbReference>
<feature type="domain" description="Carboxylesterase type B" evidence="4">
    <location>
        <begin position="6"/>
        <end position="322"/>
    </location>
</feature>
<evidence type="ECO:0000256" key="1">
    <source>
        <dbReference type="ARBA" id="ARBA00005964"/>
    </source>
</evidence>
<gene>
    <name evidence="5" type="ORF">PSQ39_01110</name>
</gene>
<dbReference type="Pfam" id="PF00135">
    <property type="entry name" value="COesterase"/>
    <property type="match status" value="2"/>
</dbReference>
<dbReference type="PANTHER" id="PTHR43918">
    <property type="entry name" value="ACETYLCHOLINESTERASE"/>
    <property type="match status" value="1"/>
</dbReference>
<keyword evidence="2 3" id="KW-0378">Hydrolase</keyword>
<feature type="domain" description="Carboxylesterase type B" evidence="4">
    <location>
        <begin position="323"/>
        <end position="432"/>
    </location>
</feature>
<dbReference type="InterPro" id="IPR002018">
    <property type="entry name" value="CarbesteraseB"/>
</dbReference>
<dbReference type="PANTHER" id="PTHR43918:SF4">
    <property type="entry name" value="CARBOXYLIC ESTER HYDROLASE"/>
    <property type="match status" value="1"/>
</dbReference>
<dbReference type="InterPro" id="IPR019826">
    <property type="entry name" value="Carboxylesterase_B_AS"/>
</dbReference>
<dbReference type="InterPro" id="IPR050654">
    <property type="entry name" value="AChE-related_enzymes"/>
</dbReference>
<dbReference type="Proteomes" id="UP001528672">
    <property type="component" value="Unassembled WGS sequence"/>
</dbReference>
<evidence type="ECO:0000256" key="3">
    <source>
        <dbReference type="RuleBase" id="RU361235"/>
    </source>
</evidence>
<evidence type="ECO:0000313" key="6">
    <source>
        <dbReference type="Proteomes" id="UP001528672"/>
    </source>
</evidence>
<dbReference type="SUPFAM" id="SSF53474">
    <property type="entry name" value="alpha/beta-Hydrolases"/>
    <property type="match status" value="1"/>
</dbReference>
<name>A0ABT5M9F8_9BURK</name>
<evidence type="ECO:0000256" key="2">
    <source>
        <dbReference type="ARBA" id="ARBA00022801"/>
    </source>
</evidence>
<keyword evidence="6" id="KW-1185">Reference proteome</keyword>
<evidence type="ECO:0000259" key="4">
    <source>
        <dbReference type="Pfam" id="PF00135"/>
    </source>
</evidence>
<dbReference type="RefSeq" id="WP_273924749.1">
    <property type="nucleotide sequence ID" value="NZ_JAQSIO010000001.1"/>
</dbReference>
<comment type="similarity">
    <text evidence="1 3">Belongs to the type-B carboxylesterase/lipase family.</text>
</comment>
<evidence type="ECO:0000313" key="5">
    <source>
        <dbReference type="EMBL" id="MDD0813219.1"/>
    </source>
</evidence>
<organism evidence="5 6">
    <name type="scientific">Curvibacter microcysteis</name>
    <dbReference type="NCBI Taxonomy" id="3026419"/>
    <lineage>
        <taxon>Bacteria</taxon>
        <taxon>Pseudomonadati</taxon>
        <taxon>Pseudomonadota</taxon>
        <taxon>Betaproteobacteria</taxon>
        <taxon>Burkholderiales</taxon>
        <taxon>Comamonadaceae</taxon>
        <taxon>Curvibacter</taxon>
    </lineage>
</organism>
<dbReference type="InterPro" id="IPR029058">
    <property type="entry name" value="AB_hydrolase_fold"/>
</dbReference>